<organism evidence="2 3">
    <name type="scientific">Chiayiivirga flava</name>
    <dbReference type="NCBI Taxonomy" id="659595"/>
    <lineage>
        <taxon>Bacteria</taxon>
        <taxon>Pseudomonadati</taxon>
        <taxon>Pseudomonadota</taxon>
        <taxon>Gammaproteobacteria</taxon>
        <taxon>Lysobacterales</taxon>
        <taxon>Lysobacteraceae</taxon>
        <taxon>Chiayiivirga</taxon>
    </lineage>
</organism>
<evidence type="ECO:0000256" key="1">
    <source>
        <dbReference type="SAM" id="Phobius"/>
    </source>
</evidence>
<reference evidence="2 3" key="1">
    <citation type="submission" date="2020-08" db="EMBL/GenBank/DDBJ databases">
        <title>Genomic Encyclopedia of Type Strains, Phase IV (KMG-IV): sequencing the most valuable type-strain genomes for metagenomic binning, comparative biology and taxonomic classification.</title>
        <authorList>
            <person name="Goeker M."/>
        </authorList>
    </citation>
    <scope>NUCLEOTIDE SEQUENCE [LARGE SCALE GENOMIC DNA]</scope>
    <source>
        <strain evidence="2 3">DSM 24163</strain>
    </source>
</reference>
<dbReference type="GO" id="GO:0009236">
    <property type="term" value="P:cobalamin biosynthetic process"/>
    <property type="evidence" value="ECO:0007669"/>
    <property type="project" value="UniProtKB-UniPathway"/>
</dbReference>
<keyword evidence="1" id="KW-0472">Membrane</keyword>
<dbReference type="AlphaFoldDB" id="A0A7W8G1Z7"/>
<feature type="transmembrane region" description="Helical" evidence="1">
    <location>
        <begin position="48"/>
        <end position="65"/>
    </location>
</feature>
<evidence type="ECO:0000313" key="3">
    <source>
        <dbReference type="Proteomes" id="UP000521199"/>
    </source>
</evidence>
<name>A0A7W8G1Z7_9GAMM</name>
<dbReference type="GO" id="GO:0048472">
    <property type="term" value="F:threonine-phosphate decarboxylase activity"/>
    <property type="evidence" value="ECO:0007669"/>
    <property type="project" value="InterPro"/>
</dbReference>
<gene>
    <name evidence="2" type="ORF">HNQ52_001689</name>
</gene>
<dbReference type="UniPathway" id="UPA00148"/>
<dbReference type="PANTHER" id="PTHR38684:SF1">
    <property type="entry name" value="PROTEIN AMPE"/>
    <property type="match status" value="1"/>
</dbReference>
<feature type="transmembrane region" description="Helical" evidence="1">
    <location>
        <begin position="142"/>
        <end position="163"/>
    </location>
</feature>
<proteinExistence type="predicted"/>
<dbReference type="PANTHER" id="PTHR38684">
    <property type="entry name" value="PROTEIN AMPE"/>
    <property type="match status" value="1"/>
</dbReference>
<feature type="transmembrane region" description="Helical" evidence="1">
    <location>
        <begin position="280"/>
        <end position="301"/>
    </location>
</feature>
<dbReference type="RefSeq" id="WP_183960658.1">
    <property type="nucleotide sequence ID" value="NZ_JACHHP010000002.1"/>
</dbReference>
<dbReference type="Proteomes" id="UP000521199">
    <property type="component" value="Unassembled WGS sequence"/>
</dbReference>
<accession>A0A7W8G1Z7</accession>
<keyword evidence="1" id="KW-0812">Transmembrane</keyword>
<evidence type="ECO:0000313" key="2">
    <source>
        <dbReference type="EMBL" id="MBB5208160.1"/>
    </source>
</evidence>
<dbReference type="GO" id="GO:0046677">
    <property type="term" value="P:response to antibiotic"/>
    <property type="evidence" value="ECO:0007669"/>
    <property type="project" value="TreeGrafter"/>
</dbReference>
<dbReference type="InterPro" id="IPR052966">
    <property type="entry name" value="Beta-lactamase_Reg"/>
</dbReference>
<dbReference type="GO" id="GO:0005886">
    <property type="term" value="C:plasma membrane"/>
    <property type="evidence" value="ECO:0007669"/>
    <property type="project" value="TreeGrafter"/>
</dbReference>
<feature type="transmembrane region" description="Helical" evidence="1">
    <location>
        <begin position="72"/>
        <end position="91"/>
    </location>
</feature>
<feature type="transmembrane region" description="Helical" evidence="1">
    <location>
        <begin position="197"/>
        <end position="218"/>
    </location>
</feature>
<comment type="caution">
    <text evidence="2">The sequence shown here is derived from an EMBL/GenBank/DDBJ whole genome shotgun (WGS) entry which is preliminary data.</text>
</comment>
<keyword evidence="1" id="KW-1133">Transmembrane helix</keyword>
<keyword evidence="3" id="KW-1185">Reference proteome</keyword>
<dbReference type="EMBL" id="JACHHP010000002">
    <property type="protein sequence ID" value="MBB5208160.1"/>
    <property type="molecule type" value="Genomic_DNA"/>
</dbReference>
<protein>
    <submittedName>
        <fullName evidence="2">AmpE protein</fullName>
    </submittedName>
</protein>
<sequence length="302" mass="32987">MSAALIAVVLALVLDHAAPPLVQLRQYGWFERWLGWLAVRSDSRWFASRYGIALTLGPLLVLVGALQWALALHFFGLPGFVFSLAVLFYCWGPRDLDVDVSAIVDAEDAEQRRIAIQRLAGEGAPLPQDQPALVEAVFEGALARWFGVLLWFLVLGPFGAVLYRFARRGSQPAATAHLPAEHADAYRRLALILDWPVAQLVVLALALAGNFDAVFGAWRDWHAARRAHGFDFDHGFLGAAACAGVNCDLADAREDDDLEGIEPPTPDWPALGAVTDAMSLVWRVLLVWLAVLALFVLAGFVD</sequence>